<dbReference type="GO" id="GO:0045944">
    <property type="term" value="P:positive regulation of transcription by RNA polymerase II"/>
    <property type="evidence" value="ECO:0007669"/>
    <property type="project" value="TreeGrafter"/>
</dbReference>
<feature type="region of interest" description="Disordered" evidence="7">
    <location>
        <begin position="375"/>
        <end position="407"/>
    </location>
</feature>
<protein>
    <recommendedName>
        <fullName evidence="8">GATA-type domain-containing protein</fullName>
    </recommendedName>
</protein>
<dbReference type="EMBL" id="JAEUBF010000782">
    <property type="protein sequence ID" value="KAH3675096.1"/>
    <property type="molecule type" value="Genomic_DNA"/>
</dbReference>
<dbReference type="SUPFAM" id="SSF57716">
    <property type="entry name" value="Glucocorticoid receptor-like (DNA-binding domain)"/>
    <property type="match status" value="1"/>
</dbReference>
<organism evidence="9 10">
    <name type="scientific">Wickerhamomyces mucosus</name>
    <dbReference type="NCBI Taxonomy" id="1378264"/>
    <lineage>
        <taxon>Eukaryota</taxon>
        <taxon>Fungi</taxon>
        <taxon>Dikarya</taxon>
        <taxon>Ascomycota</taxon>
        <taxon>Saccharomycotina</taxon>
        <taxon>Saccharomycetes</taxon>
        <taxon>Phaffomycetales</taxon>
        <taxon>Wickerhamomycetaceae</taxon>
        <taxon>Wickerhamomyces</taxon>
    </lineage>
</organism>
<evidence type="ECO:0000256" key="7">
    <source>
        <dbReference type="SAM" id="MobiDB-lite"/>
    </source>
</evidence>
<dbReference type="OrthoDB" id="515401at2759"/>
<dbReference type="PROSITE" id="PS00344">
    <property type="entry name" value="GATA_ZN_FINGER_1"/>
    <property type="match status" value="1"/>
</dbReference>
<dbReference type="SMART" id="SM00401">
    <property type="entry name" value="ZnF_GATA"/>
    <property type="match status" value="1"/>
</dbReference>
<keyword evidence="10" id="KW-1185">Reference proteome</keyword>
<evidence type="ECO:0000259" key="8">
    <source>
        <dbReference type="PROSITE" id="PS50114"/>
    </source>
</evidence>
<evidence type="ECO:0000256" key="4">
    <source>
        <dbReference type="ARBA" id="ARBA00022833"/>
    </source>
</evidence>
<dbReference type="Pfam" id="PF00320">
    <property type="entry name" value="GATA"/>
    <property type="match status" value="1"/>
</dbReference>
<feature type="compositionally biased region" description="Low complexity" evidence="7">
    <location>
        <begin position="148"/>
        <end position="172"/>
    </location>
</feature>
<evidence type="ECO:0000256" key="1">
    <source>
        <dbReference type="ARBA" id="ARBA00004123"/>
    </source>
</evidence>
<dbReference type="PANTHER" id="PTHR10071:SF281">
    <property type="entry name" value="BOX A-BINDING FACTOR-RELATED"/>
    <property type="match status" value="1"/>
</dbReference>
<accession>A0A9P8TE75</accession>
<feature type="compositionally biased region" description="Low complexity" evidence="7">
    <location>
        <begin position="307"/>
        <end position="318"/>
    </location>
</feature>
<dbReference type="PROSITE" id="PS50114">
    <property type="entry name" value="GATA_ZN_FINGER_2"/>
    <property type="match status" value="1"/>
</dbReference>
<comment type="caution">
    <text evidence="9">The sequence shown here is derived from an EMBL/GenBank/DDBJ whole genome shotgun (WGS) entry which is preliminary data.</text>
</comment>
<dbReference type="CDD" id="cd00202">
    <property type="entry name" value="ZnF_GATA"/>
    <property type="match status" value="1"/>
</dbReference>
<dbReference type="Pfam" id="PF25026">
    <property type="entry name" value="Asd-4"/>
    <property type="match status" value="1"/>
</dbReference>
<dbReference type="GO" id="GO:0000981">
    <property type="term" value="F:DNA-binding transcription factor activity, RNA polymerase II-specific"/>
    <property type="evidence" value="ECO:0007669"/>
    <property type="project" value="TreeGrafter"/>
</dbReference>
<keyword evidence="4" id="KW-0862">Zinc</keyword>
<evidence type="ECO:0000313" key="10">
    <source>
        <dbReference type="Proteomes" id="UP000769528"/>
    </source>
</evidence>
<dbReference type="InterPro" id="IPR013088">
    <property type="entry name" value="Znf_NHR/GATA"/>
</dbReference>
<keyword evidence="2" id="KW-0479">Metal-binding</keyword>
<feature type="compositionally biased region" description="Polar residues" evidence="7">
    <location>
        <begin position="375"/>
        <end position="396"/>
    </location>
</feature>
<feature type="compositionally biased region" description="Basic and acidic residues" evidence="7">
    <location>
        <begin position="42"/>
        <end position="55"/>
    </location>
</feature>
<dbReference type="GO" id="GO:0008270">
    <property type="term" value="F:zinc ion binding"/>
    <property type="evidence" value="ECO:0007669"/>
    <property type="project" value="UniProtKB-KW"/>
</dbReference>
<evidence type="ECO:0000313" key="9">
    <source>
        <dbReference type="EMBL" id="KAH3675096.1"/>
    </source>
</evidence>
<feature type="compositionally biased region" description="Low complexity" evidence="7">
    <location>
        <begin position="198"/>
        <end position="211"/>
    </location>
</feature>
<keyword evidence="3 6" id="KW-0863">Zinc-finger</keyword>
<dbReference type="InterPro" id="IPR000679">
    <property type="entry name" value="Znf_GATA"/>
</dbReference>
<evidence type="ECO:0000256" key="6">
    <source>
        <dbReference type="PROSITE-ProRule" id="PRU00094"/>
    </source>
</evidence>
<feature type="region of interest" description="Disordered" evidence="7">
    <location>
        <begin position="1"/>
        <end position="77"/>
    </location>
</feature>
<dbReference type="GO" id="GO:0005634">
    <property type="term" value="C:nucleus"/>
    <property type="evidence" value="ECO:0007669"/>
    <property type="project" value="UniProtKB-SubCell"/>
</dbReference>
<dbReference type="Proteomes" id="UP000769528">
    <property type="component" value="Unassembled WGS sequence"/>
</dbReference>
<gene>
    <name evidence="9" type="ORF">WICMUC_002928</name>
</gene>
<evidence type="ECO:0000256" key="5">
    <source>
        <dbReference type="ARBA" id="ARBA00023242"/>
    </source>
</evidence>
<dbReference type="InterPro" id="IPR039355">
    <property type="entry name" value="Transcription_factor_GATA"/>
</dbReference>
<dbReference type="PRINTS" id="PR00619">
    <property type="entry name" value="GATAZNFINGER"/>
</dbReference>
<reference evidence="9" key="1">
    <citation type="journal article" date="2021" name="Open Biol.">
        <title>Shared evolutionary footprints suggest mitochondrial oxidative damage underlies multiple complex I losses in fungi.</title>
        <authorList>
            <person name="Schikora-Tamarit M.A."/>
            <person name="Marcet-Houben M."/>
            <person name="Nosek J."/>
            <person name="Gabaldon T."/>
        </authorList>
    </citation>
    <scope>NUCLEOTIDE SEQUENCE</scope>
    <source>
        <strain evidence="9">CBS6341</strain>
    </source>
</reference>
<dbReference type="GO" id="GO:0000978">
    <property type="term" value="F:RNA polymerase II cis-regulatory region sequence-specific DNA binding"/>
    <property type="evidence" value="ECO:0007669"/>
    <property type="project" value="TreeGrafter"/>
</dbReference>
<evidence type="ECO:0000256" key="3">
    <source>
        <dbReference type="ARBA" id="ARBA00022771"/>
    </source>
</evidence>
<dbReference type="FunFam" id="3.30.50.10:FF:000007">
    <property type="entry name" value="Nitrogen regulatory AreA, N-terminal"/>
    <property type="match status" value="1"/>
</dbReference>
<dbReference type="InterPro" id="IPR056998">
    <property type="entry name" value="Asd-4/GZF3_helical"/>
</dbReference>
<dbReference type="GO" id="GO:0000122">
    <property type="term" value="P:negative regulation of transcription by RNA polymerase II"/>
    <property type="evidence" value="ECO:0007669"/>
    <property type="project" value="TreeGrafter"/>
</dbReference>
<name>A0A9P8TE75_9ASCO</name>
<dbReference type="AlphaFoldDB" id="A0A9P8TE75"/>
<feature type="compositionally biased region" description="Polar residues" evidence="7">
    <location>
        <begin position="18"/>
        <end position="40"/>
    </location>
</feature>
<comment type="subcellular location">
    <subcellularLocation>
        <location evidence="1">Nucleus</location>
    </subcellularLocation>
</comment>
<feature type="domain" description="GATA-type" evidence="8">
    <location>
        <begin position="95"/>
        <end position="142"/>
    </location>
</feature>
<proteinExistence type="predicted"/>
<dbReference type="Gene3D" id="3.30.50.10">
    <property type="entry name" value="Erythroid Transcription Factor GATA-1, subunit A"/>
    <property type="match status" value="1"/>
</dbReference>
<dbReference type="PANTHER" id="PTHR10071">
    <property type="entry name" value="TRANSCRIPTION FACTOR GATA FAMILY MEMBER"/>
    <property type="match status" value="1"/>
</dbReference>
<feature type="region of interest" description="Disordered" evidence="7">
    <location>
        <begin position="305"/>
        <end position="327"/>
    </location>
</feature>
<evidence type="ECO:0000256" key="2">
    <source>
        <dbReference type="ARBA" id="ARBA00022723"/>
    </source>
</evidence>
<keyword evidence="5" id="KW-0539">Nucleus</keyword>
<feature type="region of interest" description="Disordered" evidence="7">
    <location>
        <begin position="134"/>
        <end position="235"/>
    </location>
</feature>
<reference evidence="9" key="2">
    <citation type="submission" date="2021-01" db="EMBL/GenBank/DDBJ databases">
        <authorList>
            <person name="Schikora-Tamarit M.A."/>
        </authorList>
    </citation>
    <scope>NUCLEOTIDE SEQUENCE</scope>
    <source>
        <strain evidence="9">CBS6341</strain>
    </source>
</reference>
<sequence length="472" mass="52269">MAEVKQEQPLASKAFVESNESAQLSANQDSQQPQQLSLTQHHSHDETIATRHHQESQQSQRGFNGNPPHPNVKTTTHVTANGVTTTKTNISTPICKNCRTSTTPLWRRDETGQVLCNACGLFLKLHGRPRPISLKTDVIKSRNRVKQSSSSNSSNSNSNSNSTSNISTKSTSVNEIKSKDSSKKNSPNTTKLETSKRQSPSSPVNSQNSPNDTSLLHQHTNRHEKPDPKSPFFQNYHHLPQHIQQEVPLHHPNSVPTQYASNLQAITSPLLLSTTPKNHIHPLNQNHHSTAGVLDSSSERLKRFTPDSFSLNNNSNDSKPFSPTTALNSTFSNSTKLPNILQPPHSIASATNFYSSPSFGPQHSLSNPSAFSLITPQSVTSNPPSIHSTSGGISLNQQSSPSSQSNDLIKENTSLKTRISELELVNDLYKSRIQELETLDIQAKDRENELIKRIELLEREESTRKKIKLDEQ</sequence>